<evidence type="ECO:0000313" key="2">
    <source>
        <dbReference type="Proteomes" id="UP000594042"/>
    </source>
</evidence>
<sequence>MEKDKNILKQINRKTGFKVPEDYFENLNDRIMSHLPAIEVKEKTPVSLWQKCKPWIYMAAMFAGISLMIKTFVTPNSSTDQAITTTQADTSSISESTIDDYIFYSHVDDYTIYEYLAEEKK</sequence>
<protein>
    <submittedName>
        <fullName evidence="1">Uncharacterized protein</fullName>
    </submittedName>
</protein>
<dbReference type="EMBL" id="AP023322">
    <property type="protein sequence ID" value="BCI63479.1"/>
    <property type="molecule type" value="Genomic_DNA"/>
</dbReference>
<accession>A0A7G1HUQ6</accession>
<dbReference type="RefSeq" id="WP_021930534.1">
    <property type="nucleotide sequence ID" value="NZ_AP023322.1"/>
</dbReference>
<gene>
    <name evidence="1" type="ORF">Cop2CBH44_18320</name>
</gene>
<evidence type="ECO:0000313" key="1">
    <source>
        <dbReference type="EMBL" id="BCI63479.1"/>
    </source>
</evidence>
<dbReference type="KEGG" id="copr:Cop2CBH44_18320"/>
<dbReference type="AlphaFoldDB" id="A0A7G1HUQ6"/>
<organism evidence="1 2">
    <name type="scientific">Coprobacter secundus subsp. similis</name>
    <dbReference type="NCBI Taxonomy" id="2751153"/>
    <lineage>
        <taxon>Bacteria</taxon>
        <taxon>Pseudomonadati</taxon>
        <taxon>Bacteroidota</taxon>
        <taxon>Bacteroidia</taxon>
        <taxon>Bacteroidales</taxon>
        <taxon>Barnesiellaceae</taxon>
        <taxon>Coprobacter</taxon>
    </lineage>
</organism>
<dbReference type="Proteomes" id="UP000594042">
    <property type="component" value="Chromosome"/>
</dbReference>
<keyword evidence="2" id="KW-1185">Reference proteome</keyword>
<name>A0A7G1HUQ6_9BACT</name>
<reference evidence="2" key="1">
    <citation type="submission" date="2020-07" db="EMBL/GenBank/DDBJ databases">
        <title>Complete genome sequencing of Coprobacter sp. strain 2CBH44.</title>
        <authorList>
            <person name="Sakamoto M."/>
            <person name="Murakami T."/>
            <person name="Mori H."/>
        </authorList>
    </citation>
    <scope>NUCLEOTIDE SEQUENCE [LARGE SCALE GENOMIC DNA]</scope>
    <source>
        <strain evidence="2">2CBH44</strain>
    </source>
</reference>
<proteinExistence type="predicted"/>